<feature type="domain" description="Importin subunit beta-1/Transportin-1-like TPR repeats" evidence="2">
    <location>
        <begin position="66"/>
        <end position="134"/>
    </location>
</feature>
<name>A0A212C0Z4_CEREH</name>
<protein>
    <recommendedName>
        <fullName evidence="2">Importin subunit beta-1/Transportin-1-like TPR repeats domain-containing protein</fullName>
    </recommendedName>
</protein>
<accession>A0A212C0Z4</accession>
<proteinExistence type="predicted"/>
<keyword evidence="1" id="KW-0677">Repeat</keyword>
<organism evidence="3 4">
    <name type="scientific">Cervus elaphus hippelaphus</name>
    <name type="common">European red deer</name>
    <dbReference type="NCBI Taxonomy" id="46360"/>
    <lineage>
        <taxon>Eukaryota</taxon>
        <taxon>Metazoa</taxon>
        <taxon>Chordata</taxon>
        <taxon>Craniata</taxon>
        <taxon>Vertebrata</taxon>
        <taxon>Euteleostomi</taxon>
        <taxon>Mammalia</taxon>
        <taxon>Eutheria</taxon>
        <taxon>Laurasiatheria</taxon>
        <taxon>Artiodactyla</taxon>
        <taxon>Ruminantia</taxon>
        <taxon>Pecora</taxon>
        <taxon>Cervidae</taxon>
        <taxon>Cervinae</taxon>
        <taxon>Cervus</taxon>
    </lineage>
</organism>
<evidence type="ECO:0000256" key="1">
    <source>
        <dbReference type="ARBA" id="ARBA00022737"/>
    </source>
</evidence>
<evidence type="ECO:0000313" key="3">
    <source>
        <dbReference type="EMBL" id="OWJ99688.1"/>
    </source>
</evidence>
<dbReference type="AlphaFoldDB" id="A0A212C0Z4"/>
<gene>
    <name evidence="3" type="ORF">Celaphus_00009711</name>
</gene>
<dbReference type="InterPro" id="IPR058584">
    <property type="entry name" value="IMB1_TNPO1-like_TPR"/>
</dbReference>
<dbReference type="Gene3D" id="1.25.10.10">
    <property type="entry name" value="Leucine-rich Repeat Variant"/>
    <property type="match status" value="1"/>
</dbReference>
<sequence>MKIVKKSNKYYYPSVQKLTLATLTAKNVLIEIQSRTKALLVRSSSVAFSLYSTQLFKIFSEKCSIKVCEATDSMFGDTAFVIGGELNKYLEIVLNTFQQTCQSKLNKSEHDMVDYLNELREDHLETYSVTIKDQKNKD</sequence>
<evidence type="ECO:0000259" key="2">
    <source>
        <dbReference type="Pfam" id="PF25574"/>
    </source>
</evidence>
<comment type="caution">
    <text evidence="3">The sequence shown here is derived from an EMBL/GenBank/DDBJ whole genome shotgun (WGS) entry which is preliminary data.</text>
</comment>
<reference evidence="3 4" key="1">
    <citation type="journal article" date="2018" name="Mol. Genet. Genomics">
        <title>The red deer Cervus elaphus genome CerEla1.0: sequencing, annotating, genes, and chromosomes.</title>
        <authorList>
            <person name="Bana N.A."/>
            <person name="Nyiri A."/>
            <person name="Nagy J."/>
            <person name="Frank K."/>
            <person name="Nagy T."/>
            <person name="Steger V."/>
            <person name="Schiller M."/>
            <person name="Lakatos P."/>
            <person name="Sugar L."/>
            <person name="Horn P."/>
            <person name="Barta E."/>
            <person name="Orosz L."/>
        </authorList>
    </citation>
    <scope>NUCLEOTIDE SEQUENCE [LARGE SCALE GENOMIC DNA]</scope>
    <source>
        <strain evidence="3">Hungarian</strain>
    </source>
</reference>
<dbReference type="EMBL" id="MKHE01000034">
    <property type="protein sequence ID" value="OWJ99688.1"/>
    <property type="molecule type" value="Genomic_DNA"/>
</dbReference>
<evidence type="ECO:0000313" key="4">
    <source>
        <dbReference type="Proteomes" id="UP000242450"/>
    </source>
</evidence>
<dbReference type="OrthoDB" id="10263328at2759"/>
<keyword evidence="4" id="KW-1185">Reference proteome</keyword>
<dbReference type="Proteomes" id="UP000242450">
    <property type="component" value="Chromosome X"/>
</dbReference>
<dbReference type="InterPro" id="IPR011989">
    <property type="entry name" value="ARM-like"/>
</dbReference>
<dbReference type="Pfam" id="PF25574">
    <property type="entry name" value="TPR_IMB1"/>
    <property type="match status" value="1"/>
</dbReference>